<reference evidence="2 3" key="1">
    <citation type="journal article" date="2013" name="Genome Announc.">
        <title>Draft Genome Sequence of 'Candidatus Halobonum tyrrellensis' Strain G22, Isolated from the Hypersaline Waters of Lake Tyrrell, Australia.</title>
        <authorList>
            <person name="Ugalde J.A."/>
            <person name="Narasingarao P."/>
            <person name="Kuo S."/>
            <person name="Podell S."/>
            <person name="Allen E.E."/>
        </authorList>
    </citation>
    <scope>NUCLEOTIDE SEQUENCE [LARGE SCALE GENOMIC DNA]</scope>
    <source>
        <strain evidence="2 3">G22</strain>
    </source>
</reference>
<feature type="transmembrane region" description="Helical" evidence="1">
    <location>
        <begin position="80"/>
        <end position="100"/>
    </location>
</feature>
<evidence type="ECO:0000313" key="2">
    <source>
        <dbReference type="EMBL" id="ESP90047.1"/>
    </source>
</evidence>
<proteinExistence type="predicted"/>
<sequence length="133" mass="13068">MVDPSALAVDPALSVGLSTSTAVPVPAPSPLAGAPAASAPLGVDAATLLFVTAAVTALLGGFVAWLAYRGYRRNGSRAMRLLAVGVVCFTVVPFLATYGAGPALGASDAATLLGVLLSNVVGLLAVLYSLDGT</sequence>
<dbReference type="EMBL" id="ASGZ01000002">
    <property type="protein sequence ID" value="ESP90047.1"/>
    <property type="molecule type" value="Genomic_DNA"/>
</dbReference>
<protein>
    <submittedName>
        <fullName evidence="2">Uncharacterized protein</fullName>
    </submittedName>
</protein>
<dbReference type="RefSeq" id="WP_023392751.1">
    <property type="nucleotide sequence ID" value="NZ_ASGZ01000002.1"/>
</dbReference>
<feature type="transmembrane region" description="Helical" evidence="1">
    <location>
        <begin position="46"/>
        <end position="68"/>
    </location>
</feature>
<gene>
    <name evidence="2" type="ORF">K933_00752</name>
</gene>
<evidence type="ECO:0000313" key="3">
    <source>
        <dbReference type="Proteomes" id="UP000017840"/>
    </source>
</evidence>
<accession>V4J3U3</accession>
<dbReference type="Pfam" id="PF24365">
    <property type="entry name" value="DUF7521"/>
    <property type="match status" value="1"/>
</dbReference>
<evidence type="ECO:0000256" key="1">
    <source>
        <dbReference type="SAM" id="Phobius"/>
    </source>
</evidence>
<keyword evidence="1" id="KW-0812">Transmembrane</keyword>
<comment type="caution">
    <text evidence="2">The sequence shown here is derived from an EMBL/GenBank/DDBJ whole genome shotgun (WGS) entry which is preliminary data.</text>
</comment>
<keyword evidence="1" id="KW-0472">Membrane</keyword>
<dbReference type="eggNOG" id="arCOG03916">
    <property type="taxonomic scope" value="Archaea"/>
</dbReference>
<name>V4J3U3_9EURY</name>
<feature type="transmembrane region" description="Helical" evidence="1">
    <location>
        <begin position="112"/>
        <end position="130"/>
    </location>
</feature>
<dbReference type="STRING" id="1324957.K933_00752"/>
<dbReference type="AlphaFoldDB" id="V4J3U3"/>
<keyword evidence="1" id="KW-1133">Transmembrane helix</keyword>
<dbReference type="InterPro" id="IPR055943">
    <property type="entry name" value="DUF7521"/>
</dbReference>
<dbReference type="Proteomes" id="UP000017840">
    <property type="component" value="Unassembled WGS sequence"/>
</dbReference>
<organism evidence="2 3">
    <name type="scientific">Candidatus Halobonum tyrrellensis G22</name>
    <dbReference type="NCBI Taxonomy" id="1324957"/>
    <lineage>
        <taxon>Archaea</taxon>
        <taxon>Methanobacteriati</taxon>
        <taxon>Methanobacteriota</taxon>
        <taxon>Stenosarchaea group</taxon>
        <taxon>Halobacteria</taxon>
        <taxon>Halobacteriales</taxon>
        <taxon>Haloferacaceae</taxon>
        <taxon>Candidatus Halobonum</taxon>
    </lineage>
</organism>
<keyword evidence="3" id="KW-1185">Reference proteome</keyword>